<proteinExistence type="predicted"/>
<dbReference type="AlphaFoldDB" id="G8TZH9"/>
<sequence length="138" mass="14040">MALNGGSGMAASGWGTGYNNGSTTAYKVPAYLVQSGDTVTAIIENFYNDTSVNQCIVNALTAFNAGNGTALDCNGNLYAGYWILLPTSLYDGTTQYDFQCGLWEPNPVATGLTGVTGSCALSCAGFATVGDTCGAGTV</sequence>
<dbReference type="STRING" id="679936.Sulac_1723"/>
<name>G8TZH9_SULAD</name>
<keyword evidence="2" id="KW-1185">Reference proteome</keyword>
<dbReference type="EMBL" id="CP003179">
    <property type="protein sequence ID" value="AEW05219.1"/>
    <property type="molecule type" value="Genomic_DNA"/>
</dbReference>
<evidence type="ECO:0000313" key="1">
    <source>
        <dbReference type="EMBL" id="AEW05219.1"/>
    </source>
</evidence>
<gene>
    <name evidence="1" type="ordered locus">Sulac_1723</name>
</gene>
<protein>
    <recommendedName>
        <fullName evidence="3">LysM domain-containing protein</fullName>
    </recommendedName>
</protein>
<dbReference type="HOGENOM" id="CLU_1854190_0_0_9"/>
<evidence type="ECO:0008006" key="3">
    <source>
        <dbReference type="Google" id="ProtNLM"/>
    </source>
</evidence>
<dbReference type="KEGG" id="sap:Sulac_1723"/>
<dbReference type="Proteomes" id="UP000005439">
    <property type="component" value="Chromosome"/>
</dbReference>
<evidence type="ECO:0000313" key="2">
    <source>
        <dbReference type="Proteomes" id="UP000005439"/>
    </source>
</evidence>
<organism evidence="1 2">
    <name type="scientific">Sulfobacillus acidophilus (strain ATCC 700253 / DSM 10332 / NAL)</name>
    <dbReference type="NCBI Taxonomy" id="679936"/>
    <lineage>
        <taxon>Bacteria</taxon>
        <taxon>Bacillati</taxon>
        <taxon>Bacillota</taxon>
        <taxon>Clostridia</taxon>
        <taxon>Eubacteriales</taxon>
        <taxon>Clostridiales Family XVII. Incertae Sedis</taxon>
        <taxon>Sulfobacillus</taxon>
    </lineage>
</organism>
<reference evidence="2" key="1">
    <citation type="submission" date="2011-12" db="EMBL/GenBank/DDBJ databases">
        <title>The complete genome of chromosome of Sulfobacillus acidophilus DSM 10332.</title>
        <authorList>
            <person name="Lucas S."/>
            <person name="Han J."/>
            <person name="Lapidus A."/>
            <person name="Bruce D."/>
            <person name="Goodwin L."/>
            <person name="Pitluck S."/>
            <person name="Peters L."/>
            <person name="Kyrpides N."/>
            <person name="Mavromatis K."/>
            <person name="Ivanova N."/>
            <person name="Mikhailova N."/>
            <person name="Chertkov O."/>
            <person name="Saunders E."/>
            <person name="Detter J.C."/>
            <person name="Tapia R."/>
            <person name="Han C."/>
            <person name="Land M."/>
            <person name="Hauser L."/>
            <person name="Markowitz V."/>
            <person name="Cheng J.-F."/>
            <person name="Hugenholtz P."/>
            <person name="Woyke T."/>
            <person name="Wu D."/>
            <person name="Pukall R."/>
            <person name="Gehrich-Schroeter G."/>
            <person name="Schneider S."/>
            <person name="Klenk H.-P."/>
            <person name="Eisen J.A."/>
        </authorList>
    </citation>
    <scope>NUCLEOTIDE SEQUENCE [LARGE SCALE GENOMIC DNA]</scope>
    <source>
        <strain evidence="2">ATCC 700253 / DSM 10332 / NAL</strain>
    </source>
</reference>
<reference evidence="1 2" key="2">
    <citation type="journal article" date="2012" name="Stand. Genomic Sci.">
        <title>Complete genome sequence of the moderately thermophilic mineral-sulfide-oxidizing firmicute Sulfobacillus acidophilus type strain (NAL(T)).</title>
        <authorList>
            <person name="Anderson I."/>
            <person name="Chertkov O."/>
            <person name="Chen A."/>
            <person name="Saunders E."/>
            <person name="Lapidus A."/>
            <person name="Nolan M."/>
            <person name="Lucas S."/>
            <person name="Hammon N."/>
            <person name="Deshpande S."/>
            <person name="Cheng J.F."/>
            <person name="Han C."/>
            <person name="Tapia R."/>
            <person name="Goodwin L.A."/>
            <person name="Pitluck S."/>
            <person name="Liolios K."/>
            <person name="Pagani I."/>
            <person name="Ivanova N."/>
            <person name="Mikhailova N."/>
            <person name="Pati A."/>
            <person name="Palaniappan K."/>
            <person name="Land M."/>
            <person name="Pan C."/>
            <person name="Rohde M."/>
            <person name="Pukall R."/>
            <person name="Goker M."/>
            <person name="Detter J.C."/>
            <person name="Woyke T."/>
            <person name="Bristow J."/>
            <person name="Eisen J.A."/>
            <person name="Markowitz V."/>
            <person name="Hugenholtz P."/>
            <person name="Kyrpides N.C."/>
            <person name="Klenk H.P."/>
            <person name="Mavromatis K."/>
        </authorList>
    </citation>
    <scope>NUCLEOTIDE SEQUENCE [LARGE SCALE GENOMIC DNA]</scope>
    <source>
        <strain evidence="2">ATCC 700253 / DSM 10332 / NAL</strain>
    </source>
</reference>
<accession>G8TZH9</accession>